<feature type="compositionally biased region" description="Basic residues" evidence="1">
    <location>
        <begin position="89"/>
        <end position="104"/>
    </location>
</feature>
<evidence type="ECO:0000313" key="2">
    <source>
        <dbReference type="EMBL" id="GIY57244.1"/>
    </source>
</evidence>
<reference evidence="2 3" key="1">
    <citation type="submission" date="2021-06" db="EMBL/GenBank/DDBJ databases">
        <title>Caerostris darwini draft genome.</title>
        <authorList>
            <person name="Kono N."/>
            <person name="Arakawa K."/>
        </authorList>
    </citation>
    <scope>NUCLEOTIDE SEQUENCE [LARGE SCALE GENOMIC DNA]</scope>
</reference>
<proteinExistence type="predicted"/>
<accession>A0AAV4UI12</accession>
<feature type="region of interest" description="Disordered" evidence="1">
    <location>
        <begin position="77"/>
        <end position="104"/>
    </location>
</feature>
<comment type="caution">
    <text evidence="2">The sequence shown here is derived from an EMBL/GenBank/DDBJ whole genome shotgun (WGS) entry which is preliminary data.</text>
</comment>
<dbReference type="EMBL" id="BPLQ01011306">
    <property type="protein sequence ID" value="GIY57244.1"/>
    <property type="molecule type" value="Genomic_DNA"/>
</dbReference>
<evidence type="ECO:0000256" key="1">
    <source>
        <dbReference type="SAM" id="MobiDB-lite"/>
    </source>
</evidence>
<evidence type="ECO:0000313" key="3">
    <source>
        <dbReference type="Proteomes" id="UP001054837"/>
    </source>
</evidence>
<keyword evidence="3" id="KW-1185">Reference proteome</keyword>
<sequence>MRHCYSAFATLSGPVLWECLKGGGRVQTRYSRELWWTRSMLLIKSSLSTLRHGSPKGRRAENTLRGAVDKVKGRFSGARSSWESSPHGISKKGKATCKIMKKLK</sequence>
<dbReference type="Proteomes" id="UP001054837">
    <property type="component" value="Unassembled WGS sequence"/>
</dbReference>
<gene>
    <name evidence="2" type="ORF">CDAR_281641</name>
</gene>
<dbReference type="AlphaFoldDB" id="A0AAV4UI12"/>
<organism evidence="2 3">
    <name type="scientific">Caerostris darwini</name>
    <dbReference type="NCBI Taxonomy" id="1538125"/>
    <lineage>
        <taxon>Eukaryota</taxon>
        <taxon>Metazoa</taxon>
        <taxon>Ecdysozoa</taxon>
        <taxon>Arthropoda</taxon>
        <taxon>Chelicerata</taxon>
        <taxon>Arachnida</taxon>
        <taxon>Araneae</taxon>
        <taxon>Araneomorphae</taxon>
        <taxon>Entelegynae</taxon>
        <taxon>Araneoidea</taxon>
        <taxon>Araneidae</taxon>
        <taxon>Caerostris</taxon>
    </lineage>
</organism>
<name>A0AAV4UI12_9ARAC</name>
<protein>
    <submittedName>
        <fullName evidence="2">Uncharacterized protein</fullName>
    </submittedName>
</protein>